<accession>A0A0R2JGA7</accession>
<dbReference type="GO" id="GO:0051287">
    <property type="term" value="F:NAD binding"/>
    <property type="evidence" value="ECO:0007669"/>
    <property type="project" value="InterPro"/>
</dbReference>
<sequence>MTKKVLIPDAVPAIGEQIIIDAGYEIINGSGRQANQMMQEGHDASAVLIGTQPFTAEIMDAMPQLEVIARNGVGYDAVDVEAAHEREIKVVNTPTALTDAVAENTVAELLGIAKNLYWNSKSIYDGEWNYKKAHLGNDLSGKTVGILGFGRIGQAVAKKLSGFNVRLIAVDPKAQGNDDVVMVERDQLFAESDYVLVHLPAMPATKHSIGTREFKMMKNDAVLINMARGSILVEDELVDALQQGIIGGAALDVFEEEPLPKEHPLTQLENVLLTPHIASNTVETKQRMAVDAAHDIVAVLSGNQPKFLVK</sequence>
<feature type="domain" description="D-isomer specific 2-hydroxyacid dehydrogenase catalytic" evidence="5">
    <location>
        <begin position="8"/>
        <end position="309"/>
    </location>
</feature>
<dbReference type="SUPFAM" id="SSF51735">
    <property type="entry name" value="NAD(P)-binding Rossmann-fold domains"/>
    <property type="match status" value="1"/>
</dbReference>
<comment type="caution">
    <text evidence="7">The sequence shown here is derived from an EMBL/GenBank/DDBJ whole genome shotgun (WGS) entry which is preliminary data.</text>
</comment>
<feature type="domain" description="D-isomer specific 2-hydroxyacid dehydrogenase NAD-binding" evidence="6">
    <location>
        <begin position="107"/>
        <end position="278"/>
    </location>
</feature>
<dbReference type="GO" id="GO:0016618">
    <property type="term" value="F:hydroxypyruvate reductase [NAD(P)H] activity"/>
    <property type="evidence" value="ECO:0007669"/>
    <property type="project" value="TreeGrafter"/>
</dbReference>
<dbReference type="GO" id="GO:0005829">
    <property type="term" value="C:cytosol"/>
    <property type="evidence" value="ECO:0007669"/>
    <property type="project" value="TreeGrafter"/>
</dbReference>
<proteinExistence type="inferred from homology"/>
<dbReference type="InterPro" id="IPR006140">
    <property type="entry name" value="D-isomer_DH_NAD-bd"/>
</dbReference>
<dbReference type="InterPro" id="IPR006139">
    <property type="entry name" value="D-isomer_2_OHA_DH_cat_dom"/>
</dbReference>
<evidence type="ECO:0000259" key="6">
    <source>
        <dbReference type="Pfam" id="PF02826"/>
    </source>
</evidence>
<evidence type="ECO:0000256" key="4">
    <source>
        <dbReference type="RuleBase" id="RU003719"/>
    </source>
</evidence>
<name>A0A0R2JGA7_9LACO</name>
<dbReference type="InterPro" id="IPR029753">
    <property type="entry name" value="D-isomer_DH_CS"/>
</dbReference>
<evidence type="ECO:0000256" key="2">
    <source>
        <dbReference type="ARBA" id="ARBA00023002"/>
    </source>
</evidence>
<dbReference type="CDD" id="cd12172">
    <property type="entry name" value="PGDH_like_2"/>
    <property type="match status" value="1"/>
</dbReference>
<dbReference type="EMBL" id="JQBP01000004">
    <property type="protein sequence ID" value="KRN74902.1"/>
    <property type="molecule type" value="Genomic_DNA"/>
</dbReference>
<dbReference type="GO" id="GO:0030267">
    <property type="term" value="F:glyoxylate reductase (NADPH) activity"/>
    <property type="evidence" value="ECO:0007669"/>
    <property type="project" value="TreeGrafter"/>
</dbReference>
<evidence type="ECO:0000259" key="5">
    <source>
        <dbReference type="Pfam" id="PF00389"/>
    </source>
</evidence>
<protein>
    <recommendedName>
        <fullName evidence="9">D-3-phosphoglycerate dehydrogenase</fullName>
    </recommendedName>
</protein>
<dbReference type="FunFam" id="3.40.50.720:FF:000203">
    <property type="entry name" value="D-3-phosphoglycerate dehydrogenase (SerA)"/>
    <property type="match status" value="1"/>
</dbReference>
<dbReference type="SUPFAM" id="SSF52283">
    <property type="entry name" value="Formate/glycerate dehydrogenase catalytic domain-like"/>
    <property type="match status" value="1"/>
</dbReference>
<keyword evidence="2 4" id="KW-0560">Oxidoreductase</keyword>
<dbReference type="PROSITE" id="PS00671">
    <property type="entry name" value="D_2_HYDROXYACID_DH_3"/>
    <property type="match status" value="1"/>
</dbReference>
<dbReference type="Gene3D" id="3.40.50.720">
    <property type="entry name" value="NAD(P)-binding Rossmann-like Domain"/>
    <property type="match status" value="2"/>
</dbReference>
<dbReference type="Pfam" id="PF02826">
    <property type="entry name" value="2-Hacid_dh_C"/>
    <property type="match status" value="1"/>
</dbReference>
<keyword evidence="8" id="KW-1185">Reference proteome</keyword>
<dbReference type="InterPro" id="IPR036291">
    <property type="entry name" value="NAD(P)-bd_dom_sf"/>
</dbReference>
<dbReference type="PANTHER" id="PTHR10996">
    <property type="entry name" value="2-HYDROXYACID DEHYDROGENASE-RELATED"/>
    <property type="match status" value="1"/>
</dbReference>
<dbReference type="PATRIC" id="fig|1616.3.peg.1045"/>
<reference evidence="7 8" key="1">
    <citation type="journal article" date="2015" name="Genome Announc.">
        <title>Expanding the biotechnology potential of lactobacilli through comparative genomics of 213 strains and associated genera.</title>
        <authorList>
            <person name="Sun Z."/>
            <person name="Harris H.M."/>
            <person name="McCann A."/>
            <person name="Guo C."/>
            <person name="Argimon S."/>
            <person name="Zhang W."/>
            <person name="Yang X."/>
            <person name="Jeffery I.B."/>
            <person name="Cooney J.C."/>
            <person name="Kagawa T.F."/>
            <person name="Liu W."/>
            <person name="Song Y."/>
            <person name="Salvetti E."/>
            <person name="Wrobel A."/>
            <person name="Rasinkangas P."/>
            <person name="Parkhill J."/>
            <person name="Rea M.C."/>
            <person name="O'Sullivan O."/>
            <person name="Ritari J."/>
            <person name="Douillard F.P."/>
            <person name="Paul Ross R."/>
            <person name="Yang R."/>
            <person name="Briner A.E."/>
            <person name="Felis G.E."/>
            <person name="de Vos W.M."/>
            <person name="Barrangou R."/>
            <person name="Klaenhammer T.R."/>
            <person name="Caufield P.W."/>
            <person name="Cui Y."/>
            <person name="Zhang H."/>
            <person name="O'Toole P.W."/>
        </authorList>
    </citation>
    <scope>NUCLEOTIDE SEQUENCE [LARGE SCALE GENOMIC DNA]</scope>
    <source>
        <strain evidence="7 8">DSM 20593</strain>
    </source>
</reference>
<evidence type="ECO:0008006" key="9">
    <source>
        <dbReference type="Google" id="ProtNLM"/>
    </source>
</evidence>
<evidence type="ECO:0000313" key="8">
    <source>
        <dbReference type="Proteomes" id="UP000051655"/>
    </source>
</evidence>
<dbReference type="InterPro" id="IPR050223">
    <property type="entry name" value="D-isomer_2-hydroxyacid_DH"/>
</dbReference>
<dbReference type="AlphaFoldDB" id="A0A0R2JGA7"/>
<evidence type="ECO:0000256" key="1">
    <source>
        <dbReference type="ARBA" id="ARBA00005854"/>
    </source>
</evidence>
<dbReference type="Pfam" id="PF00389">
    <property type="entry name" value="2-Hacid_dh"/>
    <property type="match status" value="1"/>
</dbReference>
<dbReference type="STRING" id="1616.IV73_GL001025"/>
<evidence type="ECO:0000256" key="3">
    <source>
        <dbReference type="ARBA" id="ARBA00023027"/>
    </source>
</evidence>
<gene>
    <name evidence="7" type="ORF">IV73_GL001025</name>
</gene>
<comment type="similarity">
    <text evidence="1 4">Belongs to the D-isomer specific 2-hydroxyacid dehydrogenase family.</text>
</comment>
<organism evidence="7 8">
    <name type="scientific">Weissella kandleri</name>
    <dbReference type="NCBI Taxonomy" id="1616"/>
    <lineage>
        <taxon>Bacteria</taxon>
        <taxon>Bacillati</taxon>
        <taxon>Bacillota</taxon>
        <taxon>Bacilli</taxon>
        <taxon>Lactobacillales</taxon>
        <taxon>Lactobacillaceae</taxon>
        <taxon>Weissella</taxon>
    </lineage>
</organism>
<dbReference type="OrthoDB" id="9805416at2"/>
<dbReference type="PANTHER" id="PTHR10996:SF283">
    <property type="entry name" value="GLYOXYLATE_HYDROXYPYRUVATE REDUCTASE B"/>
    <property type="match status" value="1"/>
</dbReference>
<keyword evidence="3" id="KW-0520">NAD</keyword>
<dbReference type="RefSeq" id="WP_057755652.1">
    <property type="nucleotide sequence ID" value="NZ_JQBP01000004.1"/>
</dbReference>
<dbReference type="Proteomes" id="UP000051655">
    <property type="component" value="Unassembled WGS sequence"/>
</dbReference>
<evidence type="ECO:0000313" key="7">
    <source>
        <dbReference type="EMBL" id="KRN74902.1"/>
    </source>
</evidence>